<name>A0AAD1YWT0_9LAMI</name>
<dbReference type="EMBL" id="OU503038">
    <property type="protein sequence ID" value="CAI9757536.1"/>
    <property type="molecule type" value="Genomic_DNA"/>
</dbReference>
<feature type="region of interest" description="Disordered" evidence="1">
    <location>
        <begin position="1"/>
        <end position="72"/>
    </location>
</feature>
<sequence length="133" mass="13423">MAVGVDPPGNSHSPSPHSPVNVLSQLPILSPETPSPAPSPSFAFPHAPVPSDPSPALTNSSSPNKSPTSTPTLAAVSNVVGKDEVNMGNVGLKKDSSSDRRNVGEKAGVAIAVVAGACTIIYIHSPLQSTVDI</sequence>
<reference evidence="2" key="1">
    <citation type="submission" date="2023-05" db="EMBL/GenBank/DDBJ databases">
        <authorList>
            <person name="Huff M."/>
        </authorList>
    </citation>
    <scope>NUCLEOTIDE SEQUENCE</scope>
</reference>
<dbReference type="Proteomes" id="UP000834106">
    <property type="component" value="Chromosome 3"/>
</dbReference>
<gene>
    <name evidence="2" type="ORF">FPE_LOCUS4966</name>
</gene>
<keyword evidence="3" id="KW-1185">Reference proteome</keyword>
<dbReference type="AlphaFoldDB" id="A0AAD1YWT0"/>
<evidence type="ECO:0000313" key="3">
    <source>
        <dbReference type="Proteomes" id="UP000834106"/>
    </source>
</evidence>
<protein>
    <submittedName>
        <fullName evidence="2">Uncharacterized protein</fullName>
    </submittedName>
</protein>
<evidence type="ECO:0000256" key="1">
    <source>
        <dbReference type="SAM" id="MobiDB-lite"/>
    </source>
</evidence>
<feature type="compositionally biased region" description="Low complexity" evidence="1">
    <location>
        <begin position="7"/>
        <end position="24"/>
    </location>
</feature>
<organism evidence="2 3">
    <name type="scientific">Fraxinus pennsylvanica</name>
    <dbReference type="NCBI Taxonomy" id="56036"/>
    <lineage>
        <taxon>Eukaryota</taxon>
        <taxon>Viridiplantae</taxon>
        <taxon>Streptophyta</taxon>
        <taxon>Embryophyta</taxon>
        <taxon>Tracheophyta</taxon>
        <taxon>Spermatophyta</taxon>
        <taxon>Magnoliopsida</taxon>
        <taxon>eudicotyledons</taxon>
        <taxon>Gunneridae</taxon>
        <taxon>Pentapetalae</taxon>
        <taxon>asterids</taxon>
        <taxon>lamiids</taxon>
        <taxon>Lamiales</taxon>
        <taxon>Oleaceae</taxon>
        <taxon>Oleeae</taxon>
        <taxon>Fraxinus</taxon>
    </lineage>
</organism>
<proteinExistence type="predicted"/>
<evidence type="ECO:0000313" key="2">
    <source>
        <dbReference type="EMBL" id="CAI9757536.1"/>
    </source>
</evidence>
<accession>A0AAD1YWT0</accession>
<feature type="compositionally biased region" description="Low complexity" evidence="1">
    <location>
        <begin position="58"/>
        <end position="72"/>
    </location>
</feature>